<reference evidence="3" key="1">
    <citation type="journal article" date="2019" name="Int. J. Syst. Evol. Microbiol.">
        <title>The Global Catalogue of Microorganisms (GCM) 10K type strain sequencing project: providing services to taxonomists for standard genome sequencing and annotation.</title>
        <authorList>
            <consortium name="The Broad Institute Genomics Platform"/>
            <consortium name="The Broad Institute Genome Sequencing Center for Infectious Disease"/>
            <person name="Wu L."/>
            <person name="Ma J."/>
        </authorList>
    </citation>
    <scope>NUCLEOTIDE SEQUENCE [LARGE SCALE GENOMIC DNA]</scope>
    <source>
        <strain evidence="3">NBRC 108730</strain>
    </source>
</reference>
<proteinExistence type="predicted"/>
<dbReference type="EMBL" id="BSUZ01000001">
    <property type="protein sequence ID" value="GMA84885.1"/>
    <property type="molecule type" value="Genomic_DNA"/>
</dbReference>
<name>A0ABQ6J9M6_9ACTN</name>
<dbReference type="Proteomes" id="UP001157017">
    <property type="component" value="Unassembled WGS sequence"/>
</dbReference>
<feature type="compositionally biased region" description="Polar residues" evidence="1">
    <location>
        <begin position="122"/>
        <end position="131"/>
    </location>
</feature>
<evidence type="ECO:0000313" key="3">
    <source>
        <dbReference type="Proteomes" id="UP001157017"/>
    </source>
</evidence>
<sequence>MTGAQPLPGTPQEVRVTSRTGSTVRRRSRRSGASMRENSRSAANRPISAPSWSITVTAGLSDAAIGKSPKPITPMSLRRSASSAGTSAIVQRAFDENSAVGGSGPSSIRRSAVVNEGVSISPRCTRSSRTGSPACASACR</sequence>
<protein>
    <submittedName>
        <fullName evidence="2">Uncharacterized protein</fullName>
    </submittedName>
</protein>
<comment type="caution">
    <text evidence="2">The sequence shown here is derived from an EMBL/GenBank/DDBJ whole genome shotgun (WGS) entry which is preliminary data.</text>
</comment>
<gene>
    <name evidence="2" type="ORF">GCM10025868_01350</name>
</gene>
<feature type="compositionally biased region" description="Low complexity" evidence="1">
    <location>
        <begin position="14"/>
        <end position="23"/>
    </location>
</feature>
<evidence type="ECO:0000313" key="2">
    <source>
        <dbReference type="EMBL" id="GMA84885.1"/>
    </source>
</evidence>
<organism evidence="2 3">
    <name type="scientific">Angustibacter aerolatus</name>
    <dbReference type="NCBI Taxonomy" id="1162965"/>
    <lineage>
        <taxon>Bacteria</taxon>
        <taxon>Bacillati</taxon>
        <taxon>Actinomycetota</taxon>
        <taxon>Actinomycetes</taxon>
        <taxon>Kineosporiales</taxon>
        <taxon>Kineosporiaceae</taxon>
    </lineage>
</organism>
<keyword evidence="3" id="KW-1185">Reference proteome</keyword>
<feature type="region of interest" description="Disordered" evidence="1">
    <location>
        <begin position="97"/>
        <end position="140"/>
    </location>
</feature>
<feature type="region of interest" description="Disordered" evidence="1">
    <location>
        <begin position="1"/>
        <end position="51"/>
    </location>
</feature>
<accession>A0ABQ6J9M6</accession>
<evidence type="ECO:0000256" key="1">
    <source>
        <dbReference type="SAM" id="MobiDB-lite"/>
    </source>
</evidence>
<feature type="region of interest" description="Disordered" evidence="1">
    <location>
        <begin position="64"/>
        <end position="85"/>
    </location>
</feature>